<organism evidence="11 12">
    <name type="scientific">Serilophus lunatus</name>
    <name type="common">silver-breasted broadbill</name>
    <dbReference type="NCBI Taxonomy" id="239386"/>
    <lineage>
        <taxon>Eukaryota</taxon>
        <taxon>Metazoa</taxon>
        <taxon>Chordata</taxon>
        <taxon>Craniata</taxon>
        <taxon>Vertebrata</taxon>
        <taxon>Euteleostomi</taxon>
        <taxon>Archelosauria</taxon>
        <taxon>Archosauria</taxon>
        <taxon>Dinosauria</taxon>
        <taxon>Saurischia</taxon>
        <taxon>Theropoda</taxon>
        <taxon>Coelurosauria</taxon>
        <taxon>Aves</taxon>
        <taxon>Neognathae</taxon>
        <taxon>Neoaves</taxon>
        <taxon>Telluraves</taxon>
        <taxon>Australaves</taxon>
        <taxon>Passeriformes</taxon>
        <taxon>Eurylaimidae</taxon>
        <taxon>Serilophus</taxon>
    </lineage>
</organism>
<name>A0A7L1DJC1_9PASS</name>
<keyword evidence="6" id="KW-0472">Membrane</keyword>
<evidence type="ECO:0000256" key="4">
    <source>
        <dbReference type="ARBA" id="ARBA00022989"/>
    </source>
</evidence>
<evidence type="ECO:0000256" key="1">
    <source>
        <dbReference type="ARBA" id="ARBA00004479"/>
    </source>
</evidence>
<dbReference type="InterPro" id="IPR011162">
    <property type="entry name" value="MHC_I/II-like_Ag-recog"/>
</dbReference>
<dbReference type="InterPro" id="IPR000353">
    <property type="entry name" value="MHC_II_b_N"/>
</dbReference>
<feature type="non-terminal residue" evidence="11">
    <location>
        <position position="1"/>
    </location>
</feature>
<reference evidence="11 12" key="1">
    <citation type="submission" date="2019-09" db="EMBL/GenBank/DDBJ databases">
        <title>Bird 10,000 Genomes (B10K) Project - Family phase.</title>
        <authorList>
            <person name="Zhang G."/>
        </authorList>
    </citation>
    <scope>NUCLEOTIDE SEQUENCE [LARGE SCALE GENOMIC DNA]</scope>
    <source>
        <strain evidence="11">B10K-DU-002-03</strain>
        <tissue evidence="11">Muscle</tissue>
    </source>
</reference>
<evidence type="ECO:0000256" key="9">
    <source>
        <dbReference type="ARBA" id="ARBA00023182"/>
    </source>
</evidence>
<feature type="non-terminal residue" evidence="11">
    <location>
        <position position="117"/>
    </location>
</feature>
<dbReference type="PANTHER" id="PTHR19944">
    <property type="entry name" value="MHC CLASS II-RELATED"/>
    <property type="match status" value="1"/>
</dbReference>
<evidence type="ECO:0000313" key="12">
    <source>
        <dbReference type="Proteomes" id="UP000553648"/>
    </source>
</evidence>
<dbReference type="Proteomes" id="UP000553648">
    <property type="component" value="Unassembled WGS sequence"/>
</dbReference>
<keyword evidence="12" id="KW-1185">Reference proteome</keyword>
<protein>
    <submittedName>
        <fullName evidence="11">HB21 protein</fullName>
    </submittedName>
</protein>
<dbReference type="EMBL" id="VXBA01005315">
    <property type="protein sequence ID" value="NXM77212.1"/>
    <property type="molecule type" value="Genomic_DNA"/>
</dbReference>
<keyword evidence="2" id="KW-0812">Transmembrane</keyword>
<proteinExistence type="predicted"/>
<evidence type="ECO:0000256" key="8">
    <source>
        <dbReference type="ARBA" id="ARBA00023180"/>
    </source>
</evidence>
<keyword evidence="5" id="KW-1064">Adaptive immunity</keyword>
<dbReference type="AlphaFoldDB" id="A0A7L1DJC1"/>
<dbReference type="GO" id="GO:0042613">
    <property type="term" value="C:MHC class II protein complex"/>
    <property type="evidence" value="ECO:0007669"/>
    <property type="project" value="UniProtKB-KW"/>
</dbReference>
<dbReference type="Pfam" id="PF00969">
    <property type="entry name" value="MHC_II_beta"/>
    <property type="match status" value="1"/>
</dbReference>
<evidence type="ECO:0000256" key="7">
    <source>
        <dbReference type="ARBA" id="ARBA00023157"/>
    </source>
</evidence>
<dbReference type="SMART" id="SM00921">
    <property type="entry name" value="MHC_II_beta"/>
    <property type="match status" value="1"/>
</dbReference>
<keyword evidence="8" id="KW-0325">Glycoprotein</keyword>
<dbReference type="OrthoDB" id="10043043at2759"/>
<dbReference type="GO" id="GO:0002250">
    <property type="term" value="P:adaptive immune response"/>
    <property type="evidence" value="ECO:0007669"/>
    <property type="project" value="UniProtKB-KW"/>
</dbReference>
<keyword evidence="9" id="KW-0491">MHC II</keyword>
<dbReference type="SUPFAM" id="SSF54452">
    <property type="entry name" value="MHC antigen-recognition domain"/>
    <property type="match status" value="1"/>
</dbReference>
<evidence type="ECO:0000259" key="10">
    <source>
        <dbReference type="SMART" id="SM00921"/>
    </source>
</evidence>
<keyword evidence="7" id="KW-1015">Disulfide bond</keyword>
<dbReference type="GO" id="GO:0002504">
    <property type="term" value="P:antigen processing and presentation of peptide or polysaccharide antigen via MHC class II"/>
    <property type="evidence" value="ECO:0007669"/>
    <property type="project" value="UniProtKB-KW"/>
</dbReference>
<evidence type="ECO:0000256" key="3">
    <source>
        <dbReference type="ARBA" id="ARBA00022859"/>
    </source>
</evidence>
<keyword evidence="3" id="KW-0391">Immunity</keyword>
<dbReference type="InterPro" id="IPR050160">
    <property type="entry name" value="MHC/Immunoglobulin"/>
</dbReference>
<evidence type="ECO:0000256" key="5">
    <source>
        <dbReference type="ARBA" id="ARBA00023130"/>
    </source>
</evidence>
<dbReference type="Gene3D" id="3.10.320.10">
    <property type="entry name" value="Class II Histocompatibility Antigen, M Beta Chain, Chain B, domain 1"/>
    <property type="match status" value="1"/>
</dbReference>
<sequence length="117" mass="13467">GGHPLICVPAHTGVFQHMSKSECHFINGTDRVRLVNRYIYNREQLLHFDSDVGEHVGDTPFGEKQARYFNSQTEFMEYTRAAVDTICRRNYKIDAPFSVERRVSPSPSQSLQTHIKP</sequence>
<comment type="subcellular location">
    <subcellularLocation>
        <location evidence="1">Membrane</location>
        <topology evidence="1">Single-pass type I membrane protein</topology>
    </subcellularLocation>
</comment>
<keyword evidence="4" id="KW-1133">Transmembrane helix</keyword>
<evidence type="ECO:0000256" key="6">
    <source>
        <dbReference type="ARBA" id="ARBA00023136"/>
    </source>
</evidence>
<dbReference type="PANTHER" id="PTHR19944:SF99">
    <property type="entry name" value="HLA CLASS II HISTOCOMPATIBILITY ANTIGEN, DRB1 BETA CHAIN"/>
    <property type="match status" value="1"/>
</dbReference>
<feature type="domain" description="MHC class II beta chain N-terminal" evidence="10">
    <location>
        <begin position="21"/>
        <end position="95"/>
    </location>
</feature>
<accession>A0A7L1DJC1</accession>
<evidence type="ECO:0000256" key="2">
    <source>
        <dbReference type="ARBA" id="ARBA00022692"/>
    </source>
</evidence>
<gene>
    <name evidence="11" type="primary">Boladqb</name>
    <name evidence="11" type="ORF">SERLUN_R08769</name>
</gene>
<comment type="caution">
    <text evidence="11">The sequence shown here is derived from an EMBL/GenBank/DDBJ whole genome shotgun (WGS) entry which is preliminary data.</text>
</comment>
<dbReference type="InterPro" id="IPR014745">
    <property type="entry name" value="MHC_II_a/b_N"/>
</dbReference>
<evidence type="ECO:0000313" key="11">
    <source>
        <dbReference type="EMBL" id="NXM77212.1"/>
    </source>
</evidence>
<dbReference type="FunFam" id="3.10.320.10:FF:000001">
    <property type="entry name" value="HLA class II histocompatibility antigen, DRB1-1 beta chain"/>
    <property type="match status" value="1"/>
</dbReference>